<evidence type="ECO:0000313" key="4">
    <source>
        <dbReference type="EMBL" id="BBX75896.1"/>
    </source>
</evidence>
<sequence length="413" mass="40973">MVDFAMLPPEINSTLMYSGPGSGPMLMAAAAWEALAAELQSTASNYEALITALTDGPWQGPSAASMVAAATPQVAWLRSTAAQAEQAGSQAVAAAAAYEAAFVATVPPAEVAANRALLMALLATNFLGQNTAAIAATEAQYAEMWAQDAAAMYGYAGASAAATQLTPFSPAAETINPAGLAAQANAITQALNSAANSLGLQQIPRTLSQLAGITNEPPWLTNLAGALGLTGHTWTSDGSGIVVAGALGDVVEGLTGSATVDGSLAMDVFNRWVSPARLMVTQMKDYFGLAHDLPKWAQEGVKEAASAAKEAAKDLPSVIPKAGLGGIAGAVGQAAKVGGLAVPASWAGTAPSTPAVMAASNSLGAAAAAEGATHAFGGVPVMPGAGVGRGVANFAAPRYGFKPTVIAFPPSGG</sequence>
<dbReference type="InterPro" id="IPR038332">
    <property type="entry name" value="PPE_sf"/>
</dbReference>
<accession>A0A7I7MUX6</accession>
<dbReference type="PANTHER" id="PTHR46766">
    <property type="entry name" value="GLUTAMINE-RICH PROTEIN 2"/>
    <property type="match status" value="1"/>
</dbReference>
<feature type="domain" description="PPE" evidence="2">
    <location>
        <begin position="3"/>
        <end position="166"/>
    </location>
</feature>
<dbReference type="FunFam" id="1.20.1260.20:FF:000001">
    <property type="entry name" value="PPE family protein PPE41"/>
    <property type="match status" value="1"/>
</dbReference>
<dbReference type="Proteomes" id="UP000467236">
    <property type="component" value="Chromosome"/>
</dbReference>
<reference evidence="4 5" key="1">
    <citation type="journal article" date="2019" name="Emerg. Microbes Infect.">
        <title>Comprehensive subspecies identification of 175 nontuberculous mycobacteria species based on 7547 genomic profiles.</title>
        <authorList>
            <person name="Matsumoto Y."/>
            <person name="Kinjo T."/>
            <person name="Motooka D."/>
            <person name="Nabeya D."/>
            <person name="Jung N."/>
            <person name="Uechi K."/>
            <person name="Horii T."/>
            <person name="Iida T."/>
            <person name="Fujita J."/>
            <person name="Nakamura S."/>
        </authorList>
    </citation>
    <scope>NUCLEOTIDE SEQUENCE [LARGE SCALE GENOMIC DNA]</scope>
    <source>
        <strain evidence="4 5">JCM 14233</strain>
    </source>
</reference>
<dbReference type="Pfam" id="PF00823">
    <property type="entry name" value="PPE"/>
    <property type="match status" value="1"/>
</dbReference>
<dbReference type="OrthoDB" id="4761354at2"/>
<comment type="similarity">
    <text evidence="1">Belongs to the mycobacterial PPE family.</text>
</comment>
<organism evidence="4 5">
    <name type="scientific">Mycobacterium shinjukuense</name>
    <dbReference type="NCBI Taxonomy" id="398694"/>
    <lineage>
        <taxon>Bacteria</taxon>
        <taxon>Bacillati</taxon>
        <taxon>Actinomycetota</taxon>
        <taxon>Actinomycetes</taxon>
        <taxon>Mycobacteriales</taxon>
        <taxon>Mycobacteriaceae</taxon>
        <taxon>Mycobacterium</taxon>
    </lineage>
</organism>
<protein>
    <submittedName>
        <fullName evidence="4">Putative PPE family protein PPE65</fullName>
    </submittedName>
</protein>
<dbReference type="AlphaFoldDB" id="A0A7I7MUX6"/>
<gene>
    <name evidence="4" type="primary">PPE65</name>
    <name evidence="4" type="ORF">MSHI_38020</name>
</gene>
<dbReference type="KEGG" id="mshj:MSHI_38020"/>
<dbReference type="RefSeq" id="WP_083051253.1">
    <property type="nucleotide sequence ID" value="NZ_AP022575.1"/>
</dbReference>
<dbReference type="SUPFAM" id="SSF140459">
    <property type="entry name" value="PE/PPE dimer-like"/>
    <property type="match status" value="1"/>
</dbReference>
<evidence type="ECO:0000259" key="3">
    <source>
        <dbReference type="Pfam" id="PF12484"/>
    </source>
</evidence>
<name>A0A7I7MUX6_9MYCO</name>
<dbReference type="Pfam" id="PF12484">
    <property type="entry name" value="PPE-SVP"/>
    <property type="match status" value="1"/>
</dbReference>
<dbReference type="GO" id="GO:0052572">
    <property type="term" value="P:response to host immune response"/>
    <property type="evidence" value="ECO:0007669"/>
    <property type="project" value="TreeGrafter"/>
</dbReference>
<evidence type="ECO:0000313" key="5">
    <source>
        <dbReference type="Proteomes" id="UP000467236"/>
    </source>
</evidence>
<dbReference type="PANTHER" id="PTHR46766:SF1">
    <property type="entry name" value="GLUTAMINE-RICH PROTEIN 2"/>
    <property type="match status" value="1"/>
</dbReference>
<dbReference type="EMBL" id="AP022575">
    <property type="protein sequence ID" value="BBX75896.1"/>
    <property type="molecule type" value="Genomic_DNA"/>
</dbReference>
<evidence type="ECO:0000256" key="1">
    <source>
        <dbReference type="ARBA" id="ARBA00010652"/>
    </source>
</evidence>
<dbReference type="Gene3D" id="1.20.1260.20">
    <property type="entry name" value="PPE superfamily"/>
    <property type="match status" value="1"/>
</dbReference>
<proteinExistence type="inferred from homology"/>
<dbReference type="InterPro" id="IPR022171">
    <property type="entry name" value="PPE_C"/>
</dbReference>
<feature type="domain" description="PPE family C-terminal" evidence="3">
    <location>
        <begin position="329"/>
        <end position="407"/>
    </location>
</feature>
<keyword evidence="5" id="KW-1185">Reference proteome</keyword>
<dbReference type="InterPro" id="IPR000030">
    <property type="entry name" value="PPE_dom"/>
</dbReference>
<evidence type="ECO:0000259" key="2">
    <source>
        <dbReference type="Pfam" id="PF00823"/>
    </source>
</evidence>